<evidence type="ECO:0000256" key="3">
    <source>
        <dbReference type="ARBA" id="ARBA00022729"/>
    </source>
</evidence>
<keyword evidence="2" id="KW-0813">Transport</keyword>
<dbReference type="GO" id="GO:0043190">
    <property type="term" value="C:ATP-binding cassette (ABC) transporter complex"/>
    <property type="evidence" value="ECO:0007669"/>
    <property type="project" value="InterPro"/>
</dbReference>
<dbReference type="EMBL" id="BAAADU010000002">
    <property type="protein sequence ID" value="GAA0657523.1"/>
    <property type="molecule type" value="Genomic_DNA"/>
</dbReference>
<evidence type="ECO:0000313" key="6">
    <source>
        <dbReference type="EMBL" id="GAA0657523.1"/>
    </source>
</evidence>
<keyword evidence="7" id="KW-1185">Reference proteome</keyword>
<dbReference type="InterPro" id="IPR039424">
    <property type="entry name" value="SBP_5"/>
</dbReference>
<organism evidence="6 7">
    <name type="scientific">Salarchaeum japonicum</name>
    <dbReference type="NCBI Taxonomy" id="555573"/>
    <lineage>
        <taxon>Archaea</taxon>
        <taxon>Methanobacteriati</taxon>
        <taxon>Methanobacteriota</taxon>
        <taxon>Stenosarchaea group</taxon>
        <taxon>Halobacteria</taxon>
        <taxon>Halobacteriales</taxon>
        <taxon>Halobacteriaceae</taxon>
    </lineage>
</organism>
<dbReference type="Gene3D" id="3.40.190.10">
    <property type="entry name" value="Periplasmic binding protein-like II"/>
    <property type="match status" value="1"/>
</dbReference>
<dbReference type="AlphaFoldDB" id="A0AAV3T461"/>
<proteinExistence type="inferred from homology"/>
<name>A0AAV3T461_9EURY</name>
<dbReference type="GO" id="GO:1904680">
    <property type="term" value="F:peptide transmembrane transporter activity"/>
    <property type="evidence" value="ECO:0007669"/>
    <property type="project" value="TreeGrafter"/>
</dbReference>
<dbReference type="PANTHER" id="PTHR30290">
    <property type="entry name" value="PERIPLASMIC BINDING COMPONENT OF ABC TRANSPORTER"/>
    <property type="match status" value="1"/>
</dbReference>
<feature type="region of interest" description="Disordered" evidence="4">
    <location>
        <begin position="26"/>
        <end position="57"/>
    </location>
</feature>
<evidence type="ECO:0000256" key="4">
    <source>
        <dbReference type="SAM" id="MobiDB-lite"/>
    </source>
</evidence>
<dbReference type="Gene3D" id="3.10.105.10">
    <property type="entry name" value="Dipeptide-binding Protein, Domain 3"/>
    <property type="match status" value="1"/>
</dbReference>
<feature type="domain" description="Solute-binding protein family 5" evidence="5">
    <location>
        <begin position="105"/>
        <end position="506"/>
    </location>
</feature>
<comment type="caution">
    <text evidence="6">The sequence shown here is derived from an EMBL/GenBank/DDBJ whole genome shotgun (WGS) entry which is preliminary data.</text>
</comment>
<accession>A0AAV3T461</accession>
<dbReference type="Proteomes" id="UP001500194">
    <property type="component" value="Unassembled WGS sequence"/>
</dbReference>
<dbReference type="InterPro" id="IPR030678">
    <property type="entry name" value="Peptide/Ni-bd"/>
</dbReference>
<sequence length="599" mass="66564">MSNDSQGTRRNVLKYLGVGGVAGLAGCSSGGGDSSDDDTTTGGTTTSGEIQQGGKPVIGLTNEPRGFNPLVISDSAAFAIMDQLFVYPTARDPENPNETAGYAFSDWEFDPETLEGSASIREGMTWTDGETFDADDVAFTFNYLMEESGHRYEGNVGNIDSFEKTGQYEIEFTLGSETPAVFTPDTGTFAVPILPEHVWSDVDDYTTYSPEQPIGAGGFQWRDKSEGNWYELEARPDAIPDDLHEGPYVDSIRFLVFGSMTALINGMKNGEVDLTYSSVTPNRAFQLQDRDDTTVWNSPTRGYEYIAYNMRRVPFDDKKFRQSLGFAYPFDYLVNTLRRGLSTAGDYPAANTYEPWRPDSFQSGPYRTESGELDVEQMRSFLENADGEHDYTWGSVESSQVTGDAEIRIDGELLTDAHTNNDGEGGQGPLQMMMTPPSASPIVARACGRFVENLNEVGIPTEKQPIAENSQSPRVWGQENFDMWASGWVYMPKPHFYLNYWLHSRRADMESNEEALHLNPMGYGGADDLIETVHSTYDQDAQRQASKEALSAIYEDMPALITEYPNRLHATTNAFDGWVQMPGGISQNPWSYFNVHQSQ</sequence>
<dbReference type="PANTHER" id="PTHR30290:SF9">
    <property type="entry name" value="OLIGOPEPTIDE-BINDING PROTEIN APPA"/>
    <property type="match status" value="1"/>
</dbReference>
<evidence type="ECO:0000256" key="2">
    <source>
        <dbReference type="ARBA" id="ARBA00022448"/>
    </source>
</evidence>
<protein>
    <submittedName>
        <fullName evidence="6">ABC transporter substrate-binding protein</fullName>
    </submittedName>
</protein>
<evidence type="ECO:0000259" key="5">
    <source>
        <dbReference type="Pfam" id="PF00496"/>
    </source>
</evidence>
<dbReference type="RefSeq" id="WP_227259698.1">
    <property type="nucleotide sequence ID" value="NZ_BAAADU010000002.1"/>
</dbReference>
<reference evidence="6 7" key="1">
    <citation type="journal article" date="2019" name="Int. J. Syst. Evol. Microbiol.">
        <title>The Global Catalogue of Microorganisms (GCM) 10K type strain sequencing project: providing services to taxonomists for standard genome sequencing and annotation.</title>
        <authorList>
            <consortium name="The Broad Institute Genomics Platform"/>
            <consortium name="The Broad Institute Genome Sequencing Center for Infectious Disease"/>
            <person name="Wu L."/>
            <person name="Ma J."/>
        </authorList>
    </citation>
    <scope>NUCLEOTIDE SEQUENCE [LARGE SCALE GENOMIC DNA]</scope>
    <source>
        <strain evidence="6 7">JCM 16327</strain>
    </source>
</reference>
<evidence type="ECO:0000256" key="1">
    <source>
        <dbReference type="ARBA" id="ARBA00005695"/>
    </source>
</evidence>
<dbReference type="CDD" id="cd00995">
    <property type="entry name" value="PBP2_NikA_DppA_OppA_like"/>
    <property type="match status" value="1"/>
</dbReference>
<evidence type="ECO:0000313" key="7">
    <source>
        <dbReference type="Proteomes" id="UP001500194"/>
    </source>
</evidence>
<dbReference type="SUPFAM" id="SSF53850">
    <property type="entry name" value="Periplasmic binding protein-like II"/>
    <property type="match status" value="1"/>
</dbReference>
<keyword evidence="3" id="KW-0732">Signal</keyword>
<dbReference type="GO" id="GO:0042597">
    <property type="term" value="C:periplasmic space"/>
    <property type="evidence" value="ECO:0007669"/>
    <property type="project" value="UniProtKB-ARBA"/>
</dbReference>
<dbReference type="InterPro" id="IPR000914">
    <property type="entry name" value="SBP_5_dom"/>
</dbReference>
<gene>
    <name evidence="6" type="ORF">GCM10009019_22130</name>
</gene>
<dbReference type="GeneID" id="68573106"/>
<comment type="similarity">
    <text evidence="1">Belongs to the bacterial solute-binding protein 5 family.</text>
</comment>
<dbReference type="GO" id="GO:0015833">
    <property type="term" value="P:peptide transport"/>
    <property type="evidence" value="ECO:0007669"/>
    <property type="project" value="TreeGrafter"/>
</dbReference>
<dbReference type="Pfam" id="PF00496">
    <property type="entry name" value="SBP_bac_5"/>
    <property type="match status" value="1"/>
</dbReference>
<dbReference type="PIRSF" id="PIRSF002741">
    <property type="entry name" value="MppA"/>
    <property type="match status" value="1"/>
</dbReference>